<evidence type="ECO:0000256" key="3">
    <source>
        <dbReference type="SAM" id="MobiDB-lite"/>
    </source>
</evidence>
<organism evidence="5 6">
    <name type="scientific">Monodelphis domestica</name>
    <name type="common">Gray short-tailed opossum</name>
    <dbReference type="NCBI Taxonomy" id="13616"/>
    <lineage>
        <taxon>Eukaryota</taxon>
        <taxon>Metazoa</taxon>
        <taxon>Chordata</taxon>
        <taxon>Craniata</taxon>
        <taxon>Vertebrata</taxon>
        <taxon>Euteleostomi</taxon>
        <taxon>Mammalia</taxon>
        <taxon>Metatheria</taxon>
        <taxon>Didelphimorphia</taxon>
        <taxon>Didelphidae</taxon>
        <taxon>Monodelphis</taxon>
    </lineage>
</organism>
<dbReference type="STRING" id="13616.ENSMODP00000034660"/>
<dbReference type="GO" id="GO:0016064">
    <property type="term" value="P:immunoglobulin mediated immune response"/>
    <property type="evidence" value="ECO:0000318"/>
    <property type="project" value="GO_Central"/>
</dbReference>
<proteinExistence type="predicted"/>
<feature type="domain" description="Ig-like" evidence="4">
    <location>
        <begin position="8"/>
        <end position="85"/>
    </location>
</feature>
<dbReference type="PANTHER" id="PTHR11481:SF12">
    <property type="entry name" value="HIGH AFFINITY IMMUNOGLOBULIN EPSILON RECEPTOR SUBUNIT ALPHA"/>
    <property type="match status" value="1"/>
</dbReference>
<dbReference type="PANTHER" id="PTHR11481">
    <property type="entry name" value="IMMUNOGLOBULIN FC RECEPTOR"/>
    <property type="match status" value="1"/>
</dbReference>
<name>F7B736_MONDO</name>
<dbReference type="eggNOG" id="ENOG502RTXR">
    <property type="taxonomic scope" value="Eukaryota"/>
</dbReference>
<dbReference type="InterPro" id="IPR050488">
    <property type="entry name" value="Ig_Fc_receptor"/>
</dbReference>
<dbReference type="FunCoup" id="F7B736">
    <property type="interactions" value="65"/>
</dbReference>
<reference evidence="5" key="2">
    <citation type="submission" date="2025-08" db="UniProtKB">
        <authorList>
            <consortium name="Ensembl"/>
        </authorList>
    </citation>
    <scope>IDENTIFICATION</scope>
</reference>
<feature type="region of interest" description="Disordered" evidence="3">
    <location>
        <begin position="194"/>
        <end position="217"/>
    </location>
</feature>
<keyword evidence="2" id="KW-1015">Disulfide bond</keyword>
<dbReference type="Proteomes" id="UP000002280">
    <property type="component" value="Chromosome 2"/>
</dbReference>
<dbReference type="SMART" id="SM00409">
    <property type="entry name" value="IG"/>
    <property type="match status" value="2"/>
</dbReference>
<dbReference type="GO" id="GO:0019768">
    <property type="term" value="F:high-affinity IgE receptor activity"/>
    <property type="evidence" value="ECO:0000318"/>
    <property type="project" value="GO_Central"/>
</dbReference>
<reference evidence="5 6" key="1">
    <citation type="journal article" date="2007" name="Nature">
        <title>Genome of the marsupial Monodelphis domestica reveals innovation in non-coding sequences.</title>
        <authorList>
            <person name="Mikkelsen T.S."/>
            <person name="Wakefield M.J."/>
            <person name="Aken B."/>
            <person name="Amemiya C.T."/>
            <person name="Chang J.L."/>
            <person name="Duke S."/>
            <person name="Garber M."/>
            <person name="Gentles A.J."/>
            <person name="Goodstadt L."/>
            <person name="Heger A."/>
            <person name="Jurka J."/>
            <person name="Kamal M."/>
            <person name="Mauceli E."/>
            <person name="Searle S.M."/>
            <person name="Sharpe T."/>
            <person name="Baker M.L."/>
            <person name="Batzer M.A."/>
            <person name="Benos P.V."/>
            <person name="Belov K."/>
            <person name="Clamp M."/>
            <person name="Cook A."/>
            <person name="Cuff J."/>
            <person name="Das R."/>
            <person name="Davidow L."/>
            <person name="Deakin J.E."/>
            <person name="Fazzari M.J."/>
            <person name="Glass J.L."/>
            <person name="Grabherr M."/>
            <person name="Greally J.M."/>
            <person name="Gu W."/>
            <person name="Hore T.A."/>
            <person name="Huttley G.A."/>
            <person name="Kleber M."/>
            <person name="Jirtle R.L."/>
            <person name="Koina E."/>
            <person name="Lee J.T."/>
            <person name="Mahony S."/>
            <person name="Marra M.A."/>
            <person name="Miller R.D."/>
            <person name="Nicholls R.D."/>
            <person name="Oda M."/>
            <person name="Papenfuss A.T."/>
            <person name="Parra Z.E."/>
            <person name="Pollock D.D."/>
            <person name="Ray D.A."/>
            <person name="Schein J.E."/>
            <person name="Speed T.P."/>
            <person name="Thompson K."/>
            <person name="VandeBerg J.L."/>
            <person name="Wade C.M."/>
            <person name="Walker J.A."/>
            <person name="Waters P.D."/>
            <person name="Webber C."/>
            <person name="Weidman J.R."/>
            <person name="Xie X."/>
            <person name="Zody M.C."/>
            <person name="Baldwin J."/>
            <person name="Abdouelleil A."/>
            <person name="Abdulkadir J."/>
            <person name="Abebe A."/>
            <person name="Abera B."/>
            <person name="Abreu J."/>
            <person name="Acer S.C."/>
            <person name="Aftuck L."/>
            <person name="Alexander A."/>
            <person name="An P."/>
            <person name="Anderson E."/>
            <person name="Anderson S."/>
            <person name="Arachi H."/>
            <person name="Azer M."/>
            <person name="Bachantsang P."/>
            <person name="Barry A."/>
            <person name="Bayul T."/>
            <person name="Berlin A."/>
            <person name="Bessette D."/>
            <person name="Bloom T."/>
            <person name="Bloom T."/>
            <person name="Boguslavskiy L."/>
            <person name="Bonnet C."/>
            <person name="Boukhgalter B."/>
            <person name="Bourzgui I."/>
            <person name="Brown A."/>
            <person name="Cahill P."/>
            <person name="Channer S."/>
            <person name="Cheshatsang Y."/>
            <person name="Chuda L."/>
            <person name="Citroen M."/>
            <person name="Collymore A."/>
            <person name="Cooke P."/>
            <person name="Costello M."/>
            <person name="D'Aco K."/>
            <person name="Daza R."/>
            <person name="De Haan G."/>
            <person name="DeGray S."/>
            <person name="DeMaso C."/>
            <person name="Dhargay N."/>
            <person name="Dooley K."/>
            <person name="Dooley E."/>
            <person name="Doricent M."/>
            <person name="Dorje P."/>
            <person name="Dorjee K."/>
            <person name="Dupes A."/>
            <person name="Elong R."/>
            <person name="Falk J."/>
            <person name="Farina A."/>
            <person name="Faro S."/>
            <person name="Ferguson D."/>
            <person name="Fisher S."/>
            <person name="Foley C.D."/>
            <person name="Franke A."/>
            <person name="Friedrich D."/>
            <person name="Gadbois L."/>
            <person name="Gearin G."/>
            <person name="Gearin C.R."/>
            <person name="Giannoukos G."/>
            <person name="Goode T."/>
            <person name="Graham J."/>
            <person name="Grandbois E."/>
            <person name="Grewal S."/>
            <person name="Gyaltsen K."/>
            <person name="Hafez N."/>
            <person name="Hagos B."/>
            <person name="Hall J."/>
            <person name="Henson C."/>
            <person name="Hollinger A."/>
            <person name="Honan T."/>
            <person name="Huard M.D."/>
            <person name="Hughes L."/>
            <person name="Hurhula B."/>
            <person name="Husby M.E."/>
            <person name="Kamat A."/>
            <person name="Kanga B."/>
            <person name="Kashin S."/>
            <person name="Khazanovich D."/>
            <person name="Kisner P."/>
            <person name="Lance K."/>
            <person name="Lara M."/>
            <person name="Lee W."/>
            <person name="Lennon N."/>
            <person name="Letendre F."/>
            <person name="LeVine R."/>
            <person name="Lipovsky A."/>
            <person name="Liu X."/>
            <person name="Liu J."/>
            <person name="Liu S."/>
            <person name="Lokyitsang T."/>
            <person name="Lokyitsang Y."/>
            <person name="Lubonja R."/>
            <person name="Lui A."/>
            <person name="MacDonald P."/>
            <person name="Magnisalis V."/>
            <person name="Maru K."/>
            <person name="Matthews C."/>
            <person name="McCusker W."/>
            <person name="McDonough S."/>
            <person name="Mehta T."/>
            <person name="Meldrim J."/>
            <person name="Meneus L."/>
            <person name="Mihai O."/>
            <person name="Mihalev A."/>
            <person name="Mihova T."/>
            <person name="Mittelman R."/>
            <person name="Mlenga V."/>
            <person name="Montmayeur A."/>
            <person name="Mulrain L."/>
            <person name="Navidi A."/>
            <person name="Naylor J."/>
            <person name="Negash T."/>
            <person name="Nguyen T."/>
            <person name="Nguyen N."/>
            <person name="Nicol R."/>
            <person name="Norbu C."/>
            <person name="Norbu N."/>
            <person name="Novod N."/>
            <person name="O'Neill B."/>
            <person name="Osman S."/>
            <person name="Markiewicz E."/>
            <person name="Oyono O.L."/>
            <person name="Patti C."/>
            <person name="Phunkhang P."/>
            <person name="Pierre F."/>
            <person name="Priest M."/>
            <person name="Raghuraman S."/>
            <person name="Rege F."/>
            <person name="Reyes R."/>
            <person name="Rise C."/>
            <person name="Rogov P."/>
            <person name="Ross K."/>
            <person name="Ryan E."/>
            <person name="Settipalli S."/>
            <person name="Shea T."/>
            <person name="Sherpa N."/>
            <person name="Shi L."/>
            <person name="Shih D."/>
            <person name="Sparrow T."/>
            <person name="Spaulding J."/>
            <person name="Stalker J."/>
            <person name="Stange-Thomann N."/>
            <person name="Stavropoulos S."/>
            <person name="Stone C."/>
            <person name="Strader C."/>
            <person name="Tesfaye S."/>
            <person name="Thomson T."/>
            <person name="Thoulutsang Y."/>
            <person name="Thoulutsang D."/>
            <person name="Topham K."/>
            <person name="Topping I."/>
            <person name="Tsamla T."/>
            <person name="Vassiliev H."/>
            <person name="Vo A."/>
            <person name="Wangchuk T."/>
            <person name="Wangdi T."/>
            <person name="Weiand M."/>
            <person name="Wilkinson J."/>
            <person name="Wilson A."/>
            <person name="Yadav S."/>
            <person name="Young G."/>
            <person name="Yu Q."/>
            <person name="Zembek L."/>
            <person name="Zhong D."/>
            <person name="Zimmer A."/>
            <person name="Zwirko Z."/>
            <person name="Jaffe D.B."/>
            <person name="Alvarez P."/>
            <person name="Brockman W."/>
            <person name="Butler J."/>
            <person name="Chin C."/>
            <person name="Gnerre S."/>
            <person name="MacCallum I."/>
            <person name="Graves J.A."/>
            <person name="Ponting C.P."/>
            <person name="Breen M."/>
            <person name="Samollow P.B."/>
            <person name="Lander E.S."/>
            <person name="Lindblad-Toh K."/>
        </authorList>
    </citation>
    <scope>NUCLEOTIDE SEQUENCE [LARGE SCALE GENOMIC DNA]</scope>
</reference>
<dbReference type="GeneTree" id="ENSGT01050000244808"/>
<sequence>FSFHVSNPTVLSLDVDNAVSKSILSLNPSWRIFIGENVTLHCEGFTTSGSNQTQWLHNGSSISVQTPTYDITFATMNMSGEYMCQNGDSAFSDPVYLGIYSDWLLLQPSLAIIKEGEPLVLSCHGWKNRTVYKVTYYHNNKALKYWYENHKYYISYATVQNRGYYYCTGILWRIPYTSKPLYIDFKGELKSSDSEHFRDGVLGPSPTTSPRSNAVPTPIPRPAMPPPHQVPGMLCPPPYLTQGREKVLPLGCWVEGWVK</sequence>
<dbReference type="GO" id="GO:0019863">
    <property type="term" value="F:IgE binding"/>
    <property type="evidence" value="ECO:0000318"/>
    <property type="project" value="GO_Central"/>
</dbReference>
<dbReference type="Pfam" id="PF13895">
    <property type="entry name" value="Ig_2"/>
    <property type="match status" value="1"/>
</dbReference>
<dbReference type="FunFam" id="2.60.40.10:FF:000217">
    <property type="entry name" value="High affinity immunoglobulin gamma Fc receptor I"/>
    <property type="match status" value="1"/>
</dbReference>
<evidence type="ECO:0000313" key="5">
    <source>
        <dbReference type="Ensembl" id="ENSMODP00000034660.3"/>
    </source>
</evidence>
<evidence type="ECO:0000259" key="4">
    <source>
        <dbReference type="PROSITE" id="PS50835"/>
    </source>
</evidence>
<keyword evidence="1" id="KW-0732">Signal</keyword>
<keyword evidence="6" id="KW-1185">Reference proteome</keyword>
<protein>
    <recommendedName>
        <fullName evidence="4">Ig-like domain-containing protein</fullName>
    </recommendedName>
</protein>
<dbReference type="SUPFAM" id="SSF48726">
    <property type="entry name" value="Immunoglobulin"/>
    <property type="match status" value="2"/>
</dbReference>
<dbReference type="HOGENOM" id="CLU_023383_1_0_1"/>
<dbReference type="Bgee" id="ENSMODG00000010143">
    <property type="expression patterns" value="Expressed in heart and 4 other cell types or tissues"/>
</dbReference>
<reference evidence="5" key="3">
    <citation type="submission" date="2025-09" db="UniProtKB">
        <authorList>
            <consortium name="Ensembl"/>
        </authorList>
    </citation>
    <scope>IDENTIFICATION</scope>
</reference>
<dbReference type="AlphaFoldDB" id="F7B736"/>
<dbReference type="GO" id="GO:0009897">
    <property type="term" value="C:external side of plasma membrane"/>
    <property type="evidence" value="ECO:0000318"/>
    <property type="project" value="GO_Central"/>
</dbReference>
<accession>F7B736</accession>
<dbReference type="InterPro" id="IPR013783">
    <property type="entry name" value="Ig-like_fold"/>
</dbReference>
<dbReference type="Ensembl" id="ENSMODT00000036249.3">
    <property type="protein sequence ID" value="ENSMODP00000034660.3"/>
    <property type="gene ID" value="ENSMODG00000010143.4"/>
</dbReference>
<dbReference type="Gene3D" id="2.60.40.10">
    <property type="entry name" value="Immunoglobulins"/>
    <property type="match status" value="2"/>
</dbReference>
<dbReference type="InterPro" id="IPR003599">
    <property type="entry name" value="Ig_sub"/>
</dbReference>
<evidence type="ECO:0000313" key="6">
    <source>
        <dbReference type="Proteomes" id="UP000002280"/>
    </source>
</evidence>
<dbReference type="GO" id="GO:0007166">
    <property type="term" value="P:cell surface receptor signaling pathway"/>
    <property type="evidence" value="ECO:0000318"/>
    <property type="project" value="GO_Central"/>
</dbReference>
<evidence type="ECO:0000256" key="1">
    <source>
        <dbReference type="ARBA" id="ARBA00022729"/>
    </source>
</evidence>
<dbReference type="OMA" id="LIRCHSW"/>
<evidence type="ECO:0000256" key="2">
    <source>
        <dbReference type="ARBA" id="ARBA00023157"/>
    </source>
</evidence>
<dbReference type="InterPro" id="IPR036179">
    <property type="entry name" value="Ig-like_dom_sf"/>
</dbReference>
<dbReference type="InterPro" id="IPR007110">
    <property type="entry name" value="Ig-like_dom"/>
</dbReference>
<dbReference type="InParanoid" id="F7B736"/>
<feature type="compositionally biased region" description="Polar residues" evidence="3">
    <location>
        <begin position="205"/>
        <end position="215"/>
    </location>
</feature>
<dbReference type="PROSITE" id="PS50835">
    <property type="entry name" value="IG_LIKE"/>
    <property type="match status" value="1"/>
</dbReference>